<feature type="coiled-coil region" evidence="1">
    <location>
        <begin position="148"/>
        <end position="277"/>
    </location>
</feature>
<accession>A0A9D3NE43</accession>
<feature type="coiled-coil region" evidence="1">
    <location>
        <begin position="332"/>
        <end position="366"/>
    </location>
</feature>
<dbReference type="AlphaFoldDB" id="A0A9D3NE43"/>
<reference evidence="3 4" key="1">
    <citation type="submission" date="2021-06" db="EMBL/GenBank/DDBJ databases">
        <title>Chromosome-level genome assembly of the red-tail catfish (Hemibagrus wyckioides).</title>
        <authorList>
            <person name="Shao F."/>
        </authorList>
    </citation>
    <scope>NUCLEOTIDE SEQUENCE [LARGE SCALE GENOMIC DNA]</scope>
    <source>
        <strain evidence="3">EC202008001</strain>
        <tissue evidence="3">Blood</tissue>
    </source>
</reference>
<evidence type="ECO:0000313" key="3">
    <source>
        <dbReference type="EMBL" id="KAG7319814.1"/>
    </source>
</evidence>
<name>A0A9D3NE43_9TELE</name>
<comment type="caution">
    <text evidence="3">The sequence shown here is derived from an EMBL/GenBank/DDBJ whole genome shotgun (WGS) entry which is preliminary data.</text>
</comment>
<sequence>MRSPIHAQVSEIQRKIQLLERDRSLQYESSKSLIEKNREKILQLRRENKLIHRKLAKALAADEQVIREAFQAHRSEMGAYRKMSGRAAVEVLDQKVCDKVKKLNAMKHMTNTQRHRLEELNAEYKSVIATSPGLLTDGVTMNKVDFADEQSQKNLRVLETQLEKAQLKCQETEHIIRSYQNLKEHVQEENQTFQSQMDDLECEVNQQKQELRYLQEMYKNVHEAKRQAKEELQSQKLIMCDEKRKQEIVLNSYKKYIEEQKAQSDRAERRAQMIALNTGELSSEAQRCGPVEGEENKTFSSMKEAFNRITGAMGVTDTQKLVDRFGSQCNTLALLEKMKLQNEHELQQLKEERDAIHTQYQDLKYSVGDTELIPDLTDGRTLFQVAKLKLMQLQDELQGHDIPAVMKEIEELRASTERNRSDSSTSSTLLDNQIADLYKEEYDGEDDDDDEVVTRMSLKQQSQFIIDSRKNNKHE</sequence>
<dbReference type="Proteomes" id="UP000824219">
    <property type="component" value="Linkage Group LG20"/>
</dbReference>
<keyword evidence="1" id="KW-0175">Coiled coil</keyword>
<dbReference type="GO" id="GO:0003341">
    <property type="term" value="P:cilium movement"/>
    <property type="evidence" value="ECO:0007669"/>
    <property type="project" value="InterPro"/>
</dbReference>
<feature type="region of interest" description="Disordered" evidence="2">
    <location>
        <begin position="413"/>
        <end position="433"/>
    </location>
</feature>
<dbReference type="GO" id="GO:0036158">
    <property type="term" value="P:outer dynein arm assembly"/>
    <property type="evidence" value="ECO:0007669"/>
    <property type="project" value="InterPro"/>
</dbReference>
<evidence type="ECO:0000256" key="2">
    <source>
        <dbReference type="SAM" id="MobiDB-lite"/>
    </source>
</evidence>
<evidence type="ECO:0008006" key="5">
    <source>
        <dbReference type="Google" id="ProtNLM"/>
    </source>
</evidence>
<dbReference type="EMBL" id="JAHKSW010000020">
    <property type="protein sequence ID" value="KAG7319814.1"/>
    <property type="molecule type" value="Genomic_DNA"/>
</dbReference>
<dbReference type="InterPro" id="IPR033192">
    <property type="entry name" value="ODAD3"/>
</dbReference>
<keyword evidence="4" id="KW-1185">Reference proteome</keyword>
<proteinExistence type="predicted"/>
<evidence type="ECO:0000256" key="1">
    <source>
        <dbReference type="SAM" id="Coils"/>
    </source>
</evidence>
<gene>
    <name evidence="3" type="ORF">KOW79_016957</name>
</gene>
<dbReference type="PANTHER" id="PTHR46518:SF1">
    <property type="entry name" value="OUTER DYNEIN ARM-DOCKING COMPLEX SUBUNIT 3"/>
    <property type="match status" value="1"/>
</dbReference>
<protein>
    <recommendedName>
        <fullName evidence="5">Coiled-coil domain-containing protein 151</fullName>
    </recommendedName>
</protein>
<evidence type="ECO:0000313" key="4">
    <source>
        <dbReference type="Proteomes" id="UP000824219"/>
    </source>
</evidence>
<dbReference type="PANTHER" id="PTHR46518">
    <property type="entry name" value="COILED-COIL DOMAIN-CONTAINING PROTEIN 151"/>
    <property type="match status" value="1"/>
</dbReference>
<dbReference type="GO" id="GO:0036064">
    <property type="term" value="C:ciliary basal body"/>
    <property type="evidence" value="ECO:0007669"/>
    <property type="project" value="TreeGrafter"/>
</dbReference>
<feature type="compositionally biased region" description="Low complexity" evidence="2">
    <location>
        <begin position="422"/>
        <end position="432"/>
    </location>
</feature>
<dbReference type="GO" id="GO:0035253">
    <property type="term" value="C:ciliary rootlet"/>
    <property type="evidence" value="ECO:0007669"/>
    <property type="project" value="TreeGrafter"/>
</dbReference>
<dbReference type="OrthoDB" id="10255247at2759"/>
<organism evidence="3 4">
    <name type="scientific">Hemibagrus wyckioides</name>
    <dbReference type="NCBI Taxonomy" id="337641"/>
    <lineage>
        <taxon>Eukaryota</taxon>
        <taxon>Metazoa</taxon>
        <taxon>Chordata</taxon>
        <taxon>Craniata</taxon>
        <taxon>Vertebrata</taxon>
        <taxon>Euteleostomi</taxon>
        <taxon>Actinopterygii</taxon>
        <taxon>Neopterygii</taxon>
        <taxon>Teleostei</taxon>
        <taxon>Ostariophysi</taxon>
        <taxon>Siluriformes</taxon>
        <taxon>Bagridae</taxon>
        <taxon>Hemibagrus</taxon>
    </lineage>
</organism>
<dbReference type="GO" id="GO:0097542">
    <property type="term" value="C:ciliary tip"/>
    <property type="evidence" value="ECO:0007669"/>
    <property type="project" value="TreeGrafter"/>
</dbReference>